<protein>
    <submittedName>
        <fullName evidence="3">Helix-turn-helix family protein</fullName>
    </submittedName>
</protein>
<accession>U7QAM3</accession>
<reference evidence="3 4" key="1">
    <citation type="journal article" date="2013" name="Front. Microbiol.">
        <title>Comparative genomic analyses of the cyanobacterium, Lyngbya aestuarii BL J, a powerful hydrogen producer.</title>
        <authorList>
            <person name="Kothari A."/>
            <person name="Vaughn M."/>
            <person name="Garcia-Pichel F."/>
        </authorList>
    </citation>
    <scope>NUCLEOTIDE SEQUENCE [LARGE SCALE GENOMIC DNA]</scope>
    <source>
        <strain evidence="3 4">BL J</strain>
    </source>
</reference>
<comment type="caution">
    <text evidence="3">The sequence shown here is derived from an EMBL/GenBank/DDBJ whole genome shotgun (WGS) entry which is preliminary data.</text>
</comment>
<dbReference type="Pfam" id="PF13443">
    <property type="entry name" value="HTH_26"/>
    <property type="match status" value="1"/>
</dbReference>
<dbReference type="EMBL" id="AUZM01000125">
    <property type="protein sequence ID" value="ERT04080.1"/>
    <property type="molecule type" value="Genomic_DNA"/>
</dbReference>
<dbReference type="InterPro" id="IPR010982">
    <property type="entry name" value="Lambda_DNA-bd_dom_sf"/>
</dbReference>
<dbReference type="SUPFAM" id="SSF47413">
    <property type="entry name" value="lambda repressor-like DNA-binding domains"/>
    <property type="match status" value="1"/>
</dbReference>
<evidence type="ECO:0000313" key="4">
    <source>
        <dbReference type="Proteomes" id="UP000017127"/>
    </source>
</evidence>
<feature type="domain" description="HTH cro/C1-type" evidence="2">
    <location>
        <begin position="16"/>
        <end position="72"/>
    </location>
</feature>
<dbReference type="PROSITE" id="PS50943">
    <property type="entry name" value="HTH_CROC1"/>
    <property type="match status" value="1"/>
</dbReference>
<dbReference type="InterPro" id="IPR001387">
    <property type="entry name" value="Cro/C1-type_HTH"/>
</dbReference>
<dbReference type="InterPro" id="IPR027417">
    <property type="entry name" value="P-loop_NTPase"/>
</dbReference>
<name>U7QAM3_9CYAN</name>
<evidence type="ECO:0000259" key="2">
    <source>
        <dbReference type="PROSITE" id="PS50943"/>
    </source>
</evidence>
<dbReference type="OrthoDB" id="443465at2"/>
<dbReference type="RefSeq" id="WP_023069633.1">
    <property type="nucleotide sequence ID" value="NZ_AUZM01000125.1"/>
</dbReference>
<keyword evidence="4" id="KW-1185">Reference proteome</keyword>
<dbReference type="PANTHER" id="PTHR10039">
    <property type="entry name" value="AMELOGENIN"/>
    <property type="match status" value="1"/>
</dbReference>
<dbReference type="GO" id="GO:0003677">
    <property type="term" value="F:DNA binding"/>
    <property type="evidence" value="ECO:0007669"/>
    <property type="project" value="InterPro"/>
</dbReference>
<keyword evidence="1" id="KW-0677">Repeat</keyword>
<dbReference type="SUPFAM" id="SSF52540">
    <property type="entry name" value="P-loop containing nucleoside triphosphate hydrolases"/>
    <property type="match status" value="1"/>
</dbReference>
<dbReference type="CDD" id="cd00093">
    <property type="entry name" value="HTH_XRE"/>
    <property type="match status" value="1"/>
</dbReference>
<dbReference type="InterPro" id="IPR056884">
    <property type="entry name" value="NPHP3-like_N"/>
</dbReference>
<organism evidence="3 4">
    <name type="scientific">Lyngbya aestuarii BL J</name>
    <dbReference type="NCBI Taxonomy" id="1348334"/>
    <lineage>
        <taxon>Bacteria</taxon>
        <taxon>Bacillati</taxon>
        <taxon>Cyanobacteriota</taxon>
        <taxon>Cyanophyceae</taxon>
        <taxon>Oscillatoriophycideae</taxon>
        <taxon>Oscillatoriales</taxon>
        <taxon>Microcoleaceae</taxon>
        <taxon>Lyngbya</taxon>
    </lineage>
</organism>
<dbReference type="SMART" id="SM00530">
    <property type="entry name" value="HTH_XRE"/>
    <property type="match status" value="1"/>
</dbReference>
<gene>
    <name evidence="3" type="ORF">M595_5971</name>
</gene>
<dbReference type="Proteomes" id="UP000017127">
    <property type="component" value="Unassembled WGS sequence"/>
</dbReference>
<proteinExistence type="predicted"/>
<dbReference type="Gene3D" id="1.10.260.40">
    <property type="entry name" value="lambda repressor-like DNA-binding domains"/>
    <property type="match status" value="1"/>
</dbReference>
<evidence type="ECO:0000313" key="3">
    <source>
        <dbReference type="EMBL" id="ERT04080.1"/>
    </source>
</evidence>
<sequence>MSDKRLGLTEEERQKLKELYKEKGFTQEELAEKAGISLDTLKQMLGTRKPDLVDKFQIEKVAEALGCDPTEFMNPQRWNIDKSKYTGRFQGLIEEKIRNFVGREFVFNAFAKFIETHDRGYFTVVGDPGEGKSTVAAKYVNDHSSCLYYFNIYNDSKSRADKFLKSICQQLICEYGLEDYQPDSLPQEATEDSNFLKDLLQQVSDKLKPDEKVVIVVDALDEVNLSDQQNGSNILYLPRYLPKGVYFLLTRRRELETRLLFETPQEIFDFKDYTVYSREDIKNYIYLFFEDEFKNSLNGWIVNQNLNKKEFVETLAEKSENNFMYLRYVLPEIAKGYYQNLQIENLPQGLTSYYEDHWRRMGMQDKPLPKLKIKIVYILGVLRKPVSRQLIAKFVSVKDEIIVQEVLNEWSQFLHFSQIQGQTRYKVYHASFADFLSRKEIIEAAGIEIIDIHGSITNALLEDLDTTEDED</sequence>
<dbReference type="Gene3D" id="3.40.50.300">
    <property type="entry name" value="P-loop containing nucleotide triphosphate hydrolases"/>
    <property type="match status" value="1"/>
</dbReference>
<dbReference type="PANTHER" id="PTHR10039:SF14">
    <property type="entry name" value="NACHT DOMAIN-CONTAINING PROTEIN"/>
    <property type="match status" value="1"/>
</dbReference>
<dbReference type="AlphaFoldDB" id="U7QAM3"/>
<evidence type="ECO:0000256" key="1">
    <source>
        <dbReference type="ARBA" id="ARBA00022737"/>
    </source>
</evidence>
<dbReference type="Pfam" id="PF24883">
    <property type="entry name" value="NPHP3_N"/>
    <property type="match status" value="1"/>
</dbReference>
<dbReference type="PATRIC" id="fig|1348334.3.peg.5718"/>